<evidence type="ECO:0000256" key="4">
    <source>
        <dbReference type="ARBA" id="ARBA00022640"/>
    </source>
</evidence>
<keyword evidence="6" id="KW-0687">Ribonucleoprotein</keyword>
<name>A0A196SCA1_BLAHN</name>
<organism evidence="7 8">
    <name type="scientific">Blastocystis sp. subtype 1 (strain ATCC 50177 / NandII)</name>
    <dbReference type="NCBI Taxonomy" id="478820"/>
    <lineage>
        <taxon>Eukaryota</taxon>
        <taxon>Sar</taxon>
        <taxon>Stramenopiles</taxon>
        <taxon>Bigyra</taxon>
        <taxon>Opalozoa</taxon>
        <taxon>Opalinata</taxon>
        <taxon>Blastocystidae</taxon>
        <taxon>Blastocystis</taxon>
    </lineage>
</organism>
<dbReference type="InterPro" id="IPR001147">
    <property type="entry name" value="Ribosomal_eL21"/>
</dbReference>
<evidence type="ECO:0000313" key="7">
    <source>
        <dbReference type="EMBL" id="OAO14633.1"/>
    </source>
</evidence>
<protein>
    <submittedName>
        <fullName evidence="7">Ribosomal protein L21</fullName>
    </submittedName>
</protein>
<evidence type="ECO:0000256" key="1">
    <source>
        <dbReference type="ARBA" id="ARBA00004229"/>
    </source>
</evidence>
<dbReference type="OrthoDB" id="1539250at2759"/>
<evidence type="ECO:0000256" key="2">
    <source>
        <dbReference type="ARBA" id="ARBA00008427"/>
    </source>
</evidence>
<gene>
    <name evidence="7" type="ORF">AV274_3677</name>
</gene>
<proteinExistence type="inferred from homology"/>
<dbReference type="EMBL" id="LXWW01000228">
    <property type="protein sequence ID" value="OAO14633.1"/>
    <property type="molecule type" value="Genomic_DNA"/>
</dbReference>
<dbReference type="GO" id="GO:0005840">
    <property type="term" value="C:ribosome"/>
    <property type="evidence" value="ECO:0007669"/>
    <property type="project" value="UniProtKB-KW"/>
</dbReference>
<dbReference type="Proteomes" id="UP000078348">
    <property type="component" value="Unassembled WGS sequence"/>
</dbReference>
<dbReference type="FunFam" id="2.30.30.70:FF:000001">
    <property type="entry name" value="60S ribosomal protein L21"/>
    <property type="match status" value="1"/>
</dbReference>
<dbReference type="InterPro" id="IPR018259">
    <property type="entry name" value="Ribosomal_eL21_CS"/>
</dbReference>
<dbReference type="SUPFAM" id="SSF50104">
    <property type="entry name" value="Translation proteins SH3-like domain"/>
    <property type="match status" value="1"/>
</dbReference>
<keyword evidence="8" id="KW-1185">Reference proteome</keyword>
<dbReference type="GO" id="GO:0006412">
    <property type="term" value="P:translation"/>
    <property type="evidence" value="ECO:0007669"/>
    <property type="project" value="InterPro"/>
</dbReference>
<dbReference type="Gene3D" id="6.10.250.3260">
    <property type="match status" value="1"/>
</dbReference>
<evidence type="ECO:0000256" key="3">
    <source>
        <dbReference type="ARBA" id="ARBA00022528"/>
    </source>
</evidence>
<dbReference type="InterPro" id="IPR036948">
    <property type="entry name" value="Ribosomal_eL21_sf"/>
</dbReference>
<evidence type="ECO:0000313" key="8">
    <source>
        <dbReference type="Proteomes" id="UP000078348"/>
    </source>
</evidence>
<comment type="similarity">
    <text evidence="2">Belongs to the eukaryotic ribosomal protein eL21 family.</text>
</comment>
<dbReference type="GO" id="GO:0003735">
    <property type="term" value="F:structural constituent of ribosome"/>
    <property type="evidence" value="ECO:0007669"/>
    <property type="project" value="InterPro"/>
</dbReference>
<evidence type="ECO:0000256" key="6">
    <source>
        <dbReference type="ARBA" id="ARBA00023274"/>
    </source>
</evidence>
<keyword evidence="3" id="KW-0150">Chloroplast</keyword>
<sequence length="184" mass="21111">MPFVGGSSITFTLSVDCQDYRTKYFITMPHANGYRARTRHMFKRDFRKHGVIPLSTYMRCYKYGDYVDIVANGAIHKGMPFKGYHGRTGVVFDVTKTAVGVEVNKQVRNRIIKKRIHVKVDHVLPSKCRLQHLNRVKENDAIKRQKGAEKVCLKRIPAQPRPAHFVAPAKPVKTVYVLPYEILA</sequence>
<dbReference type="Gene3D" id="2.30.30.70">
    <property type="entry name" value="Ribosomal protein L21"/>
    <property type="match status" value="1"/>
</dbReference>
<comment type="subcellular location">
    <subcellularLocation>
        <location evidence="1">Plastid</location>
        <location evidence="1">Chloroplast</location>
    </subcellularLocation>
</comment>
<comment type="caution">
    <text evidence="7">The sequence shown here is derived from an EMBL/GenBank/DDBJ whole genome shotgun (WGS) entry which is preliminary data.</text>
</comment>
<dbReference type="PANTHER" id="PTHR20981">
    <property type="entry name" value="60S RIBOSOMAL PROTEIN L21"/>
    <property type="match status" value="1"/>
</dbReference>
<keyword evidence="5 7" id="KW-0689">Ribosomal protein</keyword>
<dbReference type="STRING" id="478820.A0A196SCA1"/>
<dbReference type="AlphaFoldDB" id="A0A196SCA1"/>
<evidence type="ECO:0000256" key="5">
    <source>
        <dbReference type="ARBA" id="ARBA00022980"/>
    </source>
</evidence>
<keyword evidence="4" id="KW-0934">Plastid</keyword>
<dbReference type="InterPro" id="IPR008991">
    <property type="entry name" value="Translation_prot_SH3-like_sf"/>
</dbReference>
<dbReference type="Pfam" id="PF01157">
    <property type="entry name" value="Ribosomal_L21e"/>
    <property type="match status" value="1"/>
</dbReference>
<dbReference type="GO" id="GO:0009507">
    <property type="term" value="C:chloroplast"/>
    <property type="evidence" value="ECO:0007669"/>
    <property type="project" value="UniProtKB-SubCell"/>
</dbReference>
<accession>A0A196SCA1</accession>
<dbReference type="PROSITE" id="PS01171">
    <property type="entry name" value="RIBOSOMAL_L21E"/>
    <property type="match status" value="1"/>
</dbReference>
<reference evidence="7 8" key="1">
    <citation type="submission" date="2016-05" db="EMBL/GenBank/DDBJ databases">
        <title>Nuclear genome of Blastocystis sp. subtype 1 NandII.</title>
        <authorList>
            <person name="Gentekaki E."/>
            <person name="Curtis B."/>
            <person name="Stairs C."/>
            <person name="Eme L."/>
            <person name="Herman E."/>
            <person name="Klimes V."/>
            <person name="Arias M.C."/>
            <person name="Elias M."/>
            <person name="Hilliou F."/>
            <person name="Klute M."/>
            <person name="Malik S.-B."/>
            <person name="Pightling A."/>
            <person name="Rachubinski R."/>
            <person name="Salas D."/>
            <person name="Schlacht A."/>
            <person name="Suga H."/>
            <person name="Archibald J."/>
            <person name="Ball S.G."/>
            <person name="Clark G."/>
            <person name="Dacks J."/>
            <person name="Van Der Giezen M."/>
            <person name="Tsaousis A."/>
            <person name="Roger A."/>
        </authorList>
    </citation>
    <scope>NUCLEOTIDE SEQUENCE [LARGE SCALE GENOMIC DNA]</scope>
    <source>
        <strain evidence="8">ATCC 50177 / NandII</strain>
    </source>
</reference>
<dbReference type="GO" id="GO:1990904">
    <property type="term" value="C:ribonucleoprotein complex"/>
    <property type="evidence" value="ECO:0007669"/>
    <property type="project" value="UniProtKB-KW"/>
</dbReference>